<comment type="caution">
    <text evidence="1">The sequence shown here is derived from an EMBL/GenBank/DDBJ whole genome shotgun (WGS) entry which is preliminary data.</text>
</comment>
<dbReference type="RefSeq" id="WP_317545763.1">
    <property type="nucleotide sequence ID" value="NZ_JAWLKB010000039.1"/>
</dbReference>
<gene>
    <name evidence="1" type="ORF">R3Q16_32405</name>
</gene>
<dbReference type="Proteomes" id="UP001185927">
    <property type="component" value="Unassembled WGS sequence"/>
</dbReference>
<evidence type="ECO:0000313" key="2">
    <source>
        <dbReference type="Proteomes" id="UP001185927"/>
    </source>
</evidence>
<keyword evidence="2" id="KW-1185">Reference proteome</keyword>
<name>A0ABU4C485_RHOGO</name>
<organism evidence="1 2">
    <name type="scientific">Rhodococcus globerulus</name>
    <dbReference type="NCBI Taxonomy" id="33008"/>
    <lineage>
        <taxon>Bacteria</taxon>
        <taxon>Bacillati</taxon>
        <taxon>Actinomycetota</taxon>
        <taxon>Actinomycetes</taxon>
        <taxon>Mycobacteriales</taxon>
        <taxon>Nocardiaceae</taxon>
        <taxon>Rhodococcus</taxon>
    </lineage>
</organism>
<protein>
    <submittedName>
        <fullName evidence="1">Uncharacterized protein</fullName>
    </submittedName>
</protein>
<sequence length="55" mass="6197">MNRTDDMIERLFYDPQGEVSQPENRPVPPRSASIAVLSNPEGKTGEEIHRILFSA</sequence>
<accession>A0ABU4C485</accession>
<proteinExistence type="predicted"/>
<dbReference type="EMBL" id="JAWLKB010000039">
    <property type="protein sequence ID" value="MDV6271319.1"/>
    <property type="molecule type" value="Genomic_DNA"/>
</dbReference>
<evidence type="ECO:0000313" key="1">
    <source>
        <dbReference type="EMBL" id="MDV6271319.1"/>
    </source>
</evidence>
<reference evidence="1 2" key="1">
    <citation type="submission" date="2023-10" db="EMBL/GenBank/DDBJ databases">
        <title>Development of a sustainable strategy for remediation of hydrocarbon-contaminated territories based on the waste exchange concept.</title>
        <authorList>
            <person name="Krivoruchko A."/>
        </authorList>
    </citation>
    <scope>NUCLEOTIDE SEQUENCE [LARGE SCALE GENOMIC DNA]</scope>
    <source>
        <strain evidence="1 2">IEGM 1203</strain>
    </source>
</reference>